<dbReference type="InterPro" id="IPR029058">
    <property type="entry name" value="AB_hydrolase_fold"/>
</dbReference>
<dbReference type="Pfam" id="PF00561">
    <property type="entry name" value="Abhydrolase_1"/>
    <property type="match status" value="1"/>
</dbReference>
<reference evidence="2 3" key="1">
    <citation type="submission" date="2022-10" db="EMBL/GenBank/DDBJ databases">
        <title>Draft genome assembly of moderately radiation resistant bacterium Metabacillus halosaccharovorans.</title>
        <authorList>
            <person name="Pal S."/>
            <person name="Gopinathan A."/>
        </authorList>
    </citation>
    <scope>NUCLEOTIDE SEQUENCE [LARGE SCALE GENOMIC DNA]</scope>
    <source>
        <strain evidence="2 3">VITHBRA001</strain>
    </source>
</reference>
<evidence type="ECO:0000313" key="3">
    <source>
        <dbReference type="Proteomes" id="UP001526147"/>
    </source>
</evidence>
<dbReference type="Gene3D" id="3.40.50.1820">
    <property type="entry name" value="alpha/beta hydrolase"/>
    <property type="match status" value="1"/>
</dbReference>
<gene>
    <name evidence="2" type="ORF">OIH86_02565</name>
</gene>
<keyword evidence="2" id="KW-0378">Hydrolase</keyword>
<evidence type="ECO:0000313" key="2">
    <source>
        <dbReference type="EMBL" id="MCV9884528.1"/>
    </source>
</evidence>
<dbReference type="EMBL" id="JAOYEY010000020">
    <property type="protein sequence ID" value="MCV9884528.1"/>
    <property type="molecule type" value="Genomic_DNA"/>
</dbReference>
<sequence length="477" mass="54125">MYGRHPEVAAIIKGHETTANGILTDAGSQLLYEKFSSNVSTVFGLSASVGGSLITLDISATKSTVDGWISDLQTCLEEAWRKYDPEDDESGTEFMRIQSMSMDINDIIMNYNSLKYDLEDIELEFENAVRFYRSPVRSALTDIRILYHAENNVSGDFSGFNNVSVYVHGIEDTGEDFFNSAKDAAQDGDIIVFVQRDGKKLYSRVVINRDGKTIIEYDEDLTELMNDRAFVNKEGRIHFIYETTHKNEHRQETSDDLALELNKMGLMNGETKIDMFGHSYGGRRSLQFAMDYPDNVRSITTVGTPYDTNFLATAANNVRWAAELGGKNPKNTSDFLDFNENNRNNKDGMDYSNAYTDMTSEPLSDDIHQLKSANPEIYRKLEEMDITAVAGYRTEYTVNYSPYYSAPPQEYKTNSDDTVSVKSQNAEILGDLIDERPQIEVEGTNVFDPGHVYEVEDEDFIKIMKEVNIKQMEKEHK</sequence>
<comment type="caution">
    <text evidence="2">The sequence shown here is derived from an EMBL/GenBank/DDBJ whole genome shotgun (WGS) entry which is preliminary data.</text>
</comment>
<protein>
    <submittedName>
        <fullName evidence="2">Alpha/beta hydrolase</fullName>
    </submittedName>
</protein>
<proteinExistence type="predicted"/>
<dbReference type="GO" id="GO:0016787">
    <property type="term" value="F:hydrolase activity"/>
    <property type="evidence" value="ECO:0007669"/>
    <property type="project" value="UniProtKB-KW"/>
</dbReference>
<dbReference type="RefSeq" id="WP_264141482.1">
    <property type="nucleotide sequence ID" value="NZ_JAOYEY010000020.1"/>
</dbReference>
<dbReference type="InterPro" id="IPR000073">
    <property type="entry name" value="AB_hydrolase_1"/>
</dbReference>
<feature type="domain" description="AB hydrolase-1" evidence="1">
    <location>
        <begin position="253"/>
        <end position="322"/>
    </location>
</feature>
<evidence type="ECO:0000259" key="1">
    <source>
        <dbReference type="Pfam" id="PF00561"/>
    </source>
</evidence>
<accession>A0ABT3DCF7</accession>
<organism evidence="2 3">
    <name type="scientific">Metabacillus halosaccharovorans</name>
    <dbReference type="NCBI Taxonomy" id="930124"/>
    <lineage>
        <taxon>Bacteria</taxon>
        <taxon>Bacillati</taxon>
        <taxon>Bacillota</taxon>
        <taxon>Bacilli</taxon>
        <taxon>Bacillales</taxon>
        <taxon>Bacillaceae</taxon>
        <taxon>Metabacillus</taxon>
    </lineage>
</organism>
<name>A0ABT3DCF7_9BACI</name>
<keyword evidence="3" id="KW-1185">Reference proteome</keyword>
<dbReference type="Proteomes" id="UP001526147">
    <property type="component" value="Unassembled WGS sequence"/>
</dbReference>
<dbReference type="SUPFAM" id="SSF53474">
    <property type="entry name" value="alpha/beta-Hydrolases"/>
    <property type="match status" value="1"/>
</dbReference>